<accession>A0A7J9P680</accession>
<dbReference type="AlphaFoldDB" id="A0A7J9P680"/>
<dbReference type="Proteomes" id="UP000558015">
    <property type="component" value="Unassembled WGS sequence"/>
</dbReference>
<evidence type="ECO:0000313" key="3">
    <source>
        <dbReference type="Proteomes" id="UP000558015"/>
    </source>
</evidence>
<organism evidence="2 3">
    <name type="scientific">Methanococcus maripaludis</name>
    <name type="common">Methanococcus deltae</name>
    <dbReference type="NCBI Taxonomy" id="39152"/>
    <lineage>
        <taxon>Archaea</taxon>
        <taxon>Methanobacteriati</taxon>
        <taxon>Methanobacteriota</taxon>
        <taxon>Methanomada group</taxon>
        <taxon>Methanococci</taxon>
        <taxon>Methanococcales</taxon>
        <taxon>Methanococcaceae</taxon>
        <taxon>Methanococcus</taxon>
    </lineage>
</organism>
<feature type="compositionally biased region" description="Basic and acidic residues" evidence="1">
    <location>
        <begin position="1"/>
        <end position="38"/>
    </location>
</feature>
<sequence length="47" mass="5475">MADKNPNQSEKRTNHSKPNEVKKYKKDGERSESFEKKLGTGKKPRKD</sequence>
<comment type="caution">
    <text evidence="2">The sequence shown here is derived from an EMBL/GenBank/DDBJ whole genome shotgun (WGS) entry which is preliminary data.</text>
</comment>
<dbReference type="EMBL" id="JACDUN010000001">
    <property type="protein sequence ID" value="MBA2858196.1"/>
    <property type="molecule type" value="Genomic_DNA"/>
</dbReference>
<gene>
    <name evidence="2" type="ORF">HNP93_000897</name>
</gene>
<dbReference type="RefSeq" id="WP_181493209.1">
    <property type="nucleotide sequence ID" value="NZ_JACDUN010000001.1"/>
</dbReference>
<name>A0A7J9P680_METMI</name>
<protein>
    <submittedName>
        <fullName evidence="2">Uncharacterized protein</fullName>
    </submittedName>
</protein>
<reference evidence="2 3" key="1">
    <citation type="submission" date="2020-07" db="EMBL/GenBank/DDBJ databases">
        <title>Genomic Encyclopedia of Type Strains, Phase IV (KMG-V): Genome sequencing to study the core and pangenomes of soil and plant-associated prokaryotes.</title>
        <authorList>
            <person name="Whitman W."/>
        </authorList>
    </citation>
    <scope>NUCLEOTIDE SEQUENCE [LARGE SCALE GENOMIC DNA]</scope>
    <source>
        <strain evidence="2 3">C12</strain>
    </source>
</reference>
<feature type="region of interest" description="Disordered" evidence="1">
    <location>
        <begin position="1"/>
        <end position="47"/>
    </location>
</feature>
<proteinExistence type="predicted"/>
<evidence type="ECO:0000313" key="2">
    <source>
        <dbReference type="EMBL" id="MBA2858196.1"/>
    </source>
</evidence>
<evidence type="ECO:0000256" key="1">
    <source>
        <dbReference type="SAM" id="MobiDB-lite"/>
    </source>
</evidence>